<dbReference type="RefSeq" id="WP_088149936.1">
    <property type="nucleotide sequence ID" value="NZ_NHON01000006.1"/>
</dbReference>
<reference evidence="3" key="1">
    <citation type="submission" date="2017-05" db="EMBL/GenBank/DDBJ databases">
        <authorList>
            <person name="Macchi M."/>
            <person name="Festa S."/>
            <person name="Coppotelli B.M."/>
            <person name="Morelli I.S."/>
        </authorList>
    </citation>
    <scope>NUCLEOTIDE SEQUENCE [LARGE SCALE GENOMIC DNA]</scope>
    <source>
        <strain evidence="3">I</strain>
    </source>
</reference>
<dbReference type="PROSITE" id="PS51257">
    <property type="entry name" value="PROKAR_LIPOPROTEIN"/>
    <property type="match status" value="1"/>
</dbReference>
<organism evidence="2 3">
    <name type="scientific">Inquilinus limosus</name>
    <dbReference type="NCBI Taxonomy" id="171674"/>
    <lineage>
        <taxon>Bacteria</taxon>
        <taxon>Pseudomonadati</taxon>
        <taxon>Pseudomonadota</taxon>
        <taxon>Alphaproteobacteria</taxon>
        <taxon>Rhodospirillales</taxon>
        <taxon>Rhodospirillaceae</taxon>
        <taxon>Inquilinus</taxon>
    </lineage>
</organism>
<sequence length="286" mass="31038">MSFIRSLRTVALATSLAASVALAACGQKPAPAPAAPVGPTQLFSYEVLTFKPLGLDDKKASYGDRAAFTAQVRDTEMPKILELLQIPADQVQTELTPGGYQLETNASLQSAFEADAKTSDLFAAAIGYTFRQWSVLITDFTPEGQGNTAFAVVTFKDHAPSGEEAQAFFQHAAEVNKGLGGGYTAFGHDLYFLNIGDSEGKAYSGLDDATFVAELTKAAQSFKGSAVSVSRSGRVDARFVENDWAKSKTGQDYAKILGRDLTRQLTQLRRQHERDLRKFGTEHHWK</sequence>
<proteinExistence type="predicted"/>
<evidence type="ECO:0000256" key="1">
    <source>
        <dbReference type="SAM" id="SignalP"/>
    </source>
</evidence>
<accession>A0A211ZT76</accession>
<name>A0A211ZT76_9PROT</name>
<protein>
    <recommendedName>
        <fullName evidence="4">DUF4856 domain-containing protein</fullName>
    </recommendedName>
</protein>
<evidence type="ECO:0000313" key="3">
    <source>
        <dbReference type="Proteomes" id="UP000196655"/>
    </source>
</evidence>
<evidence type="ECO:0008006" key="4">
    <source>
        <dbReference type="Google" id="ProtNLM"/>
    </source>
</evidence>
<dbReference type="EMBL" id="NHON01000006">
    <property type="protein sequence ID" value="OWJ68287.1"/>
    <property type="molecule type" value="Genomic_DNA"/>
</dbReference>
<dbReference type="AlphaFoldDB" id="A0A211ZT76"/>
<keyword evidence="3" id="KW-1185">Reference proteome</keyword>
<comment type="caution">
    <text evidence="2">The sequence shown here is derived from an EMBL/GenBank/DDBJ whole genome shotgun (WGS) entry which is preliminary data.</text>
</comment>
<feature type="chain" id="PRO_5012623104" description="DUF4856 domain-containing protein" evidence="1">
    <location>
        <begin position="24"/>
        <end position="286"/>
    </location>
</feature>
<gene>
    <name evidence="2" type="ORF">BWR60_05150</name>
</gene>
<keyword evidence="1" id="KW-0732">Signal</keyword>
<feature type="signal peptide" evidence="1">
    <location>
        <begin position="1"/>
        <end position="23"/>
    </location>
</feature>
<dbReference type="Proteomes" id="UP000196655">
    <property type="component" value="Unassembled WGS sequence"/>
</dbReference>
<dbReference type="OrthoDB" id="7336739at2"/>
<evidence type="ECO:0000313" key="2">
    <source>
        <dbReference type="EMBL" id="OWJ68287.1"/>
    </source>
</evidence>